<comment type="caution">
    <text evidence="1">The sequence shown here is derived from an EMBL/GenBank/DDBJ whole genome shotgun (WGS) entry which is preliminary data.</text>
</comment>
<accession>A0AA39WI70</accession>
<sequence length="367" mass="40740">MAVRVIHGDWRLGDWQDGYVSQSPPVRSWSGFPFCMVARPLVACLQDPWDAEDAWTARYPRYGCCCPPVHLSTCLPAYTVAILACQLEQPNHGNKHGLGVVAMSLKNVVAVFRFPDSVGCAAGRHALRQLETRCTRTQRLKTGSMPYSALLLLLLCNWPKRLSYFVNIKRISTGRRYPDVWQLVGWVSSIRSPLAQLLVKCTTTTSYPWLTIGTKASRPESRVSWHHSESVPGVFNAPSPIIHSRFQRHYKAHAQQPHSPSGDFVCMRAHEIVDACCAAMLAGLMRWLLAGWLASLPCLLCCFSALPCQPAFPYGPRPPPTLGKRSREANLSPNSASHCVSLRLFASVFNNVPSLTCASNEPLWASQ</sequence>
<reference evidence="1" key="1">
    <citation type="submission" date="2023-06" db="EMBL/GenBank/DDBJ databases">
        <title>Genome-scale phylogeny and comparative genomics of the fungal order Sordariales.</title>
        <authorList>
            <consortium name="Lawrence Berkeley National Laboratory"/>
            <person name="Hensen N."/>
            <person name="Bonometti L."/>
            <person name="Westerberg I."/>
            <person name="Brannstrom I.O."/>
            <person name="Guillou S."/>
            <person name="Cros-Aarteil S."/>
            <person name="Calhoun S."/>
            <person name="Haridas S."/>
            <person name="Kuo A."/>
            <person name="Mondo S."/>
            <person name="Pangilinan J."/>
            <person name="Riley R."/>
            <person name="LaButti K."/>
            <person name="Andreopoulos B."/>
            <person name="Lipzen A."/>
            <person name="Chen C."/>
            <person name="Yanf M."/>
            <person name="Daum C."/>
            <person name="Ng V."/>
            <person name="Clum A."/>
            <person name="Steindorff A."/>
            <person name="Ohm R."/>
            <person name="Martin F."/>
            <person name="Silar P."/>
            <person name="Natvig D."/>
            <person name="Lalanne C."/>
            <person name="Gautier V."/>
            <person name="Ament-velasquez S.L."/>
            <person name="Kruys A."/>
            <person name="Hutchinson M.I."/>
            <person name="Powell A.J."/>
            <person name="Barry K."/>
            <person name="Miller A.N."/>
            <person name="Grigoriev I.V."/>
            <person name="Debuchy R."/>
            <person name="Gladieux P."/>
            <person name="Thoren M.H."/>
            <person name="Johannesson H."/>
        </authorList>
    </citation>
    <scope>NUCLEOTIDE SEQUENCE</scope>
    <source>
        <strain evidence="1">SMH3391-2</strain>
    </source>
</reference>
<organism evidence="1 2">
    <name type="scientific">Bombardia bombarda</name>
    <dbReference type="NCBI Taxonomy" id="252184"/>
    <lineage>
        <taxon>Eukaryota</taxon>
        <taxon>Fungi</taxon>
        <taxon>Dikarya</taxon>
        <taxon>Ascomycota</taxon>
        <taxon>Pezizomycotina</taxon>
        <taxon>Sordariomycetes</taxon>
        <taxon>Sordariomycetidae</taxon>
        <taxon>Sordariales</taxon>
        <taxon>Lasiosphaeriaceae</taxon>
        <taxon>Bombardia</taxon>
    </lineage>
</organism>
<dbReference type="Proteomes" id="UP001174934">
    <property type="component" value="Unassembled WGS sequence"/>
</dbReference>
<protein>
    <submittedName>
        <fullName evidence="1">Uncharacterized protein</fullName>
    </submittedName>
</protein>
<dbReference type="EMBL" id="JAULSR010000006">
    <property type="protein sequence ID" value="KAK0615865.1"/>
    <property type="molecule type" value="Genomic_DNA"/>
</dbReference>
<dbReference type="AlphaFoldDB" id="A0AA39WI70"/>
<keyword evidence="2" id="KW-1185">Reference proteome</keyword>
<evidence type="ECO:0000313" key="1">
    <source>
        <dbReference type="EMBL" id="KAK0615865.1"/>
    </source>
</evidence>
<proteinExistence type="predicted"/>
<name>A0AA39WI70_9PEZI</name>
<evidence type="ECO:0000313" key="2">
    <source>
        <dbReference type="Proteomes" id="UP001174934"/>
    </source>
</evidence>
<gene>
    <name evidence="1" type="ORF">B0T17DRAFT_358758</name>
</gene>